<name>A0A0F9SVL5_9ZZZZ</name>
<protein>
    <submittedName>
        <fullName evidence="1">Uncharacterized protein</fullName>
    </submittedName>
</protein>
<accession>A0A0F9SVL5</accession>
<sequence>MNVHRLVHKSSGKKTMSKEIHVTWPVLCKTELEDVMNKLNAILERINYRGEEDVLVLAMRSTISAGEKALKALEEAYGK</sequence>
<dbReference type="AlphaFoldDB" id="A0A0F9SVL5"/>
<evidence type="ECO:0000313" key="1">
    <source>
        <dbReference type="EMBL" id="KKN70889.1"/>
    </source>
</evidence>
<proteinExistence type="predicted"/>
<organism evidence="1">
    <name type="scientific">marine sediment metagenome</name>
    <dbReference type="NCBI Taxonomy" id="412755"/>
    <lineage>
        <taxon>unclassified sequences</taxon>
        <taxon>metagenomes</taxon>
        <taxon>ecological metagenomes</taxon>
    </lineage>
</organism>
<comment type="caution">
    <text evidence="1">The sequence shown here is derived from an EMBL/GenBank/DDBJ whole genome shotgun (WGS) entry which is preliminary data.</text>
</comment>
<reference evidence="1" key="1">
    <citation type="journal article" date="2015" name="Nature">
        <title>Complex archaea that bridge the gap between prokaryotes and eukaryotes.</title>
        <authorList>
            <person name="Spang A."/>
            <person name="Saw J.H."/>
            <person name="Jorgensen S.L."/>
            <person name="Zaremba-Niedzwiedzka K."/>
            <person name="Martijn J."/>
            <person name="Lind A.E."/>
            <person name="van Eijk R."/>
            <person name="Schleper C."/>
            <person name="Guy L."/>
            <person name="Ettema T.J."/>
        </authorList>
    </citation>
    <scope>NUCLEOTIDE SEQUENCE</scope>
</reference>
<dbReference type="EMBL" id="LAZR01000395">
    <property type="protein sequence ID" value="KKN70889.1"/>
    <property type="molecule type" value="Genomic_DNA"/>
</dbReference>
<gene>
    <name evidence="1" type="ORF">LCGC14_0426790</name>
</gene>